<feature type="compositionally biased region" description="Basic and acidic residues" evidence="1">
    <location>
        <begin position="16"/>
        <end position="31"/>
    </location>
</feature>
<accession>A0A8S3K865</accession>
<feature type="region of interest" description="Disordered" evidence="1">
    <location>
        <begin position="1"/>
        <end position="31"/>
    </location>
</feature>
<feature type="compositionally biased region" description="Basic and acidic residues" evidence="1">
    <location>
        <begin position="53"/>
        <end position="71"/>
    </location>
</feature>
<gene>
    <name evidence="2" type="ORF">SMN809_LOCUS84166</name>
</gene>
<evidence type="ECO:0000313" key="3">
    <source>
        <dbReference type="Proteomes" id="UP000676336"/>
    </source>
</evidence>
<feature type="non-terminal residue" evidence="2">
    <location>
        <position position="1"/>
    </location>
</feature>
<evidence type="ECO:0000313" key="2">
    <source>
        <dbReference type="EMBL" id="CAF5225173.1"/>
    </source>
</evidence>
<dbReference type="EMBL" id="CAJOBI010358702">
    <property type="protein sequence ID" value="CAF5225173.1"/>
    <property type="molecule type" value="Genomic_DNA"/>
</dbReference>
<name>A0A8S3K865_9BILA</name>
<feature type="region of interest" description="Disordered" evidence="1">
    <location>
        <begin position="53"/>
        <end position="100"/>
    </location>
</feature>
<proteinExistence type="predicted"/>
<reference evidence="2" key="1">
    <citation type="submission" date="2021-02" db="EMBL/GenBank/DDBJ databases">
        <authorList>
            <person name="Nowell W R."/>
        </authorList>
    </citation>
    <scope>NUCLEOTIDE SEQUENCE</scope>
</reference>
<feature type="compositionally biased region" description="Polar residues" evidence="1">
    <location>
        <begin position="84"/>
        <end position="94"/>
    </location>
</feature>
<evidence type="ECO:0000256" key="1">
    <source>
        <dbReference type="SAM" id="MobiDB-lite"/>
    </source>
</evidence>
<sequence length="100" mass="11917">QQLDDVQKTLSTEQMKYNEESSKLQHETHEKWMETKRLTRELEASKKECENLRRQITKYSKDARSSKEKSTLKPPFQHIRNNCAIESQNISPISDHQEEK</sequence>
<feature type="compositionally biased region" description="Polar residues" evidence="1">
    <location>
        <begin position="1"/>
        <end position="15"/>
    </location>
</feature>
<dbReference type="AlphaFoldDB" id="A0A8S3K865"/>
<organism evidence="2 3">
    <name type="scientific">Rotaria magnacalcarata</name>
    <dbReference type="NCBI Taxonomy" id="392030"/>
    <lineage>
        <taxon>Eukaryota</taxon>
        <taxon>Metazoa</taxon>
        <taxon>Spiralia</taxon>
        <taxon>Gnathifera</taxon>
        <taxon>Rotifera</taxon>
        <taxon>Eurotatoria</taxon>
        <taxon>Bdelloidea</taxon>
        <taxon>Philodinida</taxon>
        <taxon>Philodinidae</taxon>
        <taxon>Rotaria</taxon>
    </lineage>
</organism>
<dbReference type="Proteomes" id="UP000676336">
    <property type="component" value="Unassembled WGS sequence"/>
</dbReference>
<protein>
    <submittedName>
        <fullName evidence="2">Uncharacterized protein</fullName>
    </submittedName>
</protein>
<comment type="caution">
    <text evidence="2">The sequence shown here is derived from an EMBL/GenBank/DDBJ whole genome shotgun (WGS) entry which is preliminary data.</text>
</comment>